<evidence type="ECO:0000313" key="5">
    <source>
        <dbReference type="Proteomes" id="UP000007809"/>
    </source>
</evidence>
<sequence length="308" mass="33404">MHKQSRHRRDTTLAAMVINQAVPRVRSRLDARVAILHTAEFLREVGGSYDVDLVVLPEHGMHGAPRRAGRHEPFTTSDEVLDALGPVCRESGLWVAVPVSAGGTRDDPDRQMALIDDNGEVVARHGADPCSRRRAAGTRTVVGPGGLRTALAYGDRVRPFLSDDELWGAELVVQYWASPAMSPRRVVQAARSLAWTNTCFVVSANAAGTDGSHHWTGHSSLVSYDGAVLGLCGDLEYELQYAELPIAALRAERLRQACSSRSAADTFAARSRRSPSLHPAPTKNADRAPIASTSYGARVSCVRPERIR</sequence>
<dbReference type="Gene3D" id="3.60.110.10">
    <property type="entry name" value="Carbon-nitrogen hydrolase"/>
    <property type="match status" value="1"/>
</dbReference>
<accession>F4CJZ7</accession>
<dbReference type="Pfam" id="PF00795">
    <property type="entry name" value="CN_hydrolase"/>
    <property type="match status" value="1"/>
</dbReference>
<dbReference type="HOGENOM" id="CLU_902750_0_0_11"/>
<dbReference type="STRING" id="675635.Psed_4878"/>
<dbReference type="PANTHER" id="PTHR43674">
    <property type="entry name" value="NITRILASE C965.09-RELATED"/>
    <property type="match status" value="1"/>
</dbReference>
<protein>
    <recommendedName>
        <fullName evidence="3">CN hydrolase domain-containing protein</fullName>
    </recommendedName>
</protein>
<dbReference type="PANTHER" id="PTHR43674:SF14">
    <property type="entry name" value="ALIPHATIC AMIDASE"/>
    <property type="match status" value="1"/>
</dbReference>
<dbReference type="InterPro" id="IPR003010">
    <property type="entry name" value="C-N_Hydrolase"/>
</dbReference>
<evidence type="ECO:0000313" key="4">
    <source>
        <dbReference type="EMBL" id="AEA27022.1"/>
    </source>
</evidence>
<dbReference type="EMBL" id="CP002593">
    <property type="protein sequence ID" value="AEA27022.1"/>
    <property type="molecule type" value="Genomic_DNA"/>
</dbReference>
<evidence type="ECO:0000259" key="3">
    <source>
        <dbReference type="PROSITE" id="PS50263"/>
    </source>
</evidence>
<dbReference type="AlphaFoldDB" id="F4CJZ7"/>
<dbReference type="Proteomes" id="UP000007809">
    <property type="component" value="Chromosome"/>
</dbReference>
<proteinExistence type="predicted"/>
<evidence type="ECO:0000256" key="2">
    <source>
        <dbReference type="SAM" id="MobiDB-lite"/>
    </source>
</evidence>
<dbReference type="SUPFAM" id="SSF56317">
    <property type="entry name" value="Carbon-nitrogen hydrolase"/>
    <property type="match status" value="1"/>
</dbReference>
<dbReference type="InterPro" id="IPR036526">
    <property type="entry name" value="C-N_Hydrolase_sf"/>
</dbReference>
<organism evidence="4 5">
    <name type="scientific">Pseudonocardia dioxanivorans (strain ATCC 55486 / DSM 44775 / JCM 13855 / CB1190)</name>
    <dbReference type="NCBI Taxonomy" id="675635"/>
    <lineage>
        <taxon>Bacteria</taxon>
        <taxon>Bacillati</taxon>
        <taxon>Actinomycetota</taxon>
        <taxon>Actinomycetes</taxon>
        <taxon>Pseudonocardiales</taxon>
        <taxon>Pseudonocardiaceae</taxon>
        <taxon>Pseudonocardia</taxon>
    </lineage>
</organism>
<dbReference type="GO" id="GO:0016811">
    <property type="term" value="F:hydrolase activity, acting on carbon-nitrogen (but not peptide) bonds, in linear amides"/>
    <property type="evidence" value="ECO:0007669"/>
    <property type="project" value="TreeGrafter"/>
</dbReference>
<evidence type="ECO:0000256" key="1">
    <source>
        <dbReference type="ARBA" id="ARBA00022801"/>
    </source>
</evidence>
<reference evidence="4 5" key="1">
    <citation type="journal article" date="2011" name="J. Bacteriol.">
        <title>Genome sequence of the 1,4-dioxane-degrading Pseudonocardia dioxanivorans strain CB1190.</title>
        <authorList>
            <person name="Sales C.M."/>
            <person name="Mahendra S."/>
            <person name="Grostern A."/>
            <person name="Parales R.E."/>
            <person name="Goodwin L.A."/>
            <person name="Woyke T."/>
            <person name="Nolan M."/>
            <person name="Lapidus A."/>
            <person name="Chertkov O."/>
            <person name="Ovchinnikova G."/>
            <person name="Sczyrba A."/>
            <person name="Alvarez-Cohen L."/>
        </authorList>
    </citation>
    <scope>NUCLEOTIDE SEQUENCE [LARGE SCALE GENOMIC DNA]</scope>
    <source>
        <strain evidence="5">ATCC 55486 / DSM 44775 / JCM 13855 / CB1190</strain>
    </source>
</reference>
<dbReference type="PROSITE" id="PS50263">
    <property type="entry name" value="CN_HYDROLASE"/>
    <property type="match status" value="1"/>
</dbReference>
<feature type="domain" description="CN hydrolase" evidence="3">
    <location>
        <begin position="13"/>
        <end position="246"/>
    </location>
</feature>
<feature type="region of interest" description="Disordered" evidence="2">
    <location>
        <begin position="265"/>
        <end position="289"/>
    </location>
</feature>
<dbReference type="eggNOG" id="COG0388">
    <property type="taxonomic scope" value="Bacteria"/>
</dbReference>
<dbReference type="KEGG" id="pdx:Psed_4878"/>
<name>F4CJZ7_PSEUX</name>
<keyword evidence="5" id="KW-1185">Reference proteome</keyword>
<gene>
    <name evidence="4" type="ordered locus">Psed_4878</name>
</gene>
<dbReference type="InterPro" id="IPR050345">
    <property type="entry name" value="Aliph_Amidase/BUP"/>
</dbReference>
<keyword evidence="1" id="KW-0378">Hydrolase</keyword>